<proteinExistence type="predicted"/>
<dbReference type="GO" id="GO:0005525">
    <property type="term" value="F:GTP binding"/>
    <property type="evidence" value="ECO:0007669"/>
    <property type="project" value="InterPro"/>
</dbReference>
<dbReference type="Proteomes" id="UP000789739">
    <property type="component" value="Unassembled WGS sequence"/>
</dbReference>
<dbReference type="GO" id="GO:0008017">
    <property type="term" value="F:microtubule binding"/>
    <property type="evidence" value="ECO:0007669"/>
    <property type="project" value="TreeGrafter"/>
</dbReference>
<dbReference type="Pfam" id="PF02212">
    <property type="entry name" value="GED"/>
    <property type="match status" value="1"/>
</dbReference>
<dbReference type="InterPro" id="IPR020850">
    <property type="entry name" value="GED_dom"/>
</dbReference>
<dbReference type="EMBL" id="CAJVPI010001016">
    <property type="protein sequence ID" value="CAG8589271.1"/>
    <property type="molecule type" value="Genomic_DNA"/>
</dbReference>
<dbReference type="PANTHER" id="PTHR11566">
    <property type="entry name" value="DYNAMIN"/>
    <property type="match status" value="1"/>
</dbReference>
<protein>
    <submittedName>
        <fullName evidence="2">7144_t:CDS:1</fullName>
    </submittedName>
</protein>
<evidence type="ECO:0000259" key="1">
    <source>
        <dbReference type="PROSITE" id="PS51388"/>
    </source>
</evidence>
<dbReference type="GO" id="GO:0016020">
    <property type="term" value="C:membrane"/>
    <property type="evidence" value="ECO:0007669"/>
    <property type="project" value="TreeGrafter"/>
</dbReference>
<dbReference type="GO" id="GO:0005737">
    <property type="term" value="C:cytoplasm"/>
    <property type="evidence" value="ECO:0007669"/>
    <property type="project" value="TreeGrafter"/>
</dbReference>
<feature type="non-terminal residue" evidence="2">
    <location>
        <position position="421"/>
    </location>
</feature>
<organism evidence="2 3">
    <name type="scientific">Paraglomus brasilianum</name>
    <dbReference type="NCBI Taxonomy" id="144538"/>
    <lineage>
        <taxon>Eukaryota</taxon>
        <taxon>Fungi</taxon>
        <taxon>Fungi incertae sedis</taxon>
        <taxon>Mucoromycota</taxon>
        <taxon>Glomeromycotina</taxon>
        <taxon>Glomeromycetes</taxon>
        <taxon>Paraglomerales</taxon>
        <taxon>Paraglomeraceae</taxon>
        <taxon>Paraglomus</taxon>
    </lineage>
</organism>
<dbReference type="InterPro" id="IPR022812">
    <property type="entry name" value="Dynamin"/>
</dbReference>
<sequence length="421" mass="49773">MNPNQAKLINGVTFTQAREEEEQWFENTQPWCSSIYKDRLGVKRLRTRLENLLIDKIRENIPKLMDDISDKLKEAVCKLKELPQPPVNPQIEINRVANMCEDKIHHKLERSGTDLNDKNDNMWEKINNQLKEYKTAIEKERPVFVLAQTWPRREFLVDVLQNIPPGNHGTYDSIGVTIANGYSPKEKKCIKESKNVKDLINQKRGCLLPGRVPHEVSDSIIRTYQRHWKEHSTQCLKNMFDIMWGEIEQIIRNSTKQYKKLRFFLEGHAKQRLESRKVNCEELIESFSDLEFKRSYTNDNRIAEMKNEYQSELVKLVPGDPEAATVMADVKAYYELSLRRYTDCVCMAIINKFIFDFSENWQNSMTSDILADDIEHTSRRIELRELVEEDPTMAERRRTCERTIDRLRDMKNELDVFRYSN</sequence>
<gene>
    <name evidence="2" type="ORF">PBRASI_LOCUS7039</name>
</gene>
<dbReference type="InterPro" id="IPR027417">
    <property type="entry name" value="P-loop_NTPase"/>
</dbReference>
<dbReference type="Gene3D" id="3.40.50.300">
    <property type="entry name" value="P-loop containing nucleotide triphosphate hydrolases"/>
    <property type="match status" value="1"/>
</dbReference>
<dbReference type="AlphaFoldDB" id="A0A9N9C6V1"/>
<dbReference type="GO" id="GO:0005874">
    <property type="term" value="C:microtubule"/>
    <property type="evidence" value="ECO:0007669"/>
    <property type="project" value="TreeGrafter"/>
</dbReference>
<comment type="caution">
    <text evidence="2">The sequence shown here is derived from an EMBL/GenBank/DDBJ whole genome shotgun (WGS) entry which is preliminary data.</text>
</comment>
<name>A0A9N9C6V1_9GLOM</name>
<dbReference type="InterPro" id="IPR000375">
    <property type="entry name" value="Dynamin_stalk"/>
</dbReference>
<dbReference type="PANTHER" id="PTHR11566:SF21">
    <property type="entry name" value="DYNAMIN RELATED PROTEIN 1, ISOFORM A"/>
    <property type="match status" value="1"/>
</dbReference>
<evidence type="ECO:0000313" key="3">
    <source>
        <dbReference type="Proteomes" id="UP000789739"/>
    </source>
</evidence>
<dbReference type="Gene3D" id="1.20.120.1240">
    <property type="entry name" value="Dynamin, middle domain"/>
    <property type="match status" value="1"/>
</dbReference>
<accession>A0A9N9C6V1</accession>
<evidence type="ECO:0000313" key="2">
    <source>
        <dbReference type="EMBL" id="CAG8589271.1"/>
    </source>
</evidence>
<feature type="domain" description="GED" evidence="1">
    <location>
        <begin position="323"/>
        <end position="421"/>
    </location>
</feature>
<dbReference type="OrthoDB" id="5061070at2759"/>
<dbReference type="Pfam" id="PF01031">
    <property type="entry name" value="Dynamin_M"/>
    <property type="match status" value="1"/>
</dbReference>
<dbReference type="GO" id="GO:0003924">
    <property type="term" value="F:GTPase activity"/>
    <property type="evidence" value="ECO:0007669"/>
    <property type="project" value="InterPro"/>
</dbReference>
<dbReference type="PROSITE" id="PS51388">
    <property type="entry name" value="GED"/>
    <property type="match status" value="1"/>
</dbReference>
<reference evidence="2" key="1">
    <citation type="submission" date="2021-06" db="EMBL/GenBank/DDBJ databases">
        <authorList>
            <person name="Kallberg Y."/>
            <person name="Tangrot J."/>
            <person name="Rosling A."/>
        </authorList>
    </citation>
    <scope>NUCLEOTIDE SEQUENCE</scope>
    <source>
        <strain evidence="2">BR232B</strain>
    </source>
</reference>
<keyword evidence="3" id="KW-1185">Reference proteome</keyword>
<dbReference type="InterPro" id="IPR003130">
    <property type="entry name" value="GED"/>
</dbReference>